<dbReference type="InterPro" id="IPR008966">
    <property type="entry name" value="Adhesion_dom_sf"/>
</dbReference>
<feature type="chain" id="PRO_5047152049" description="SDR-like Ig domain-containing protein" evidence="6">
    <location>
        <begin position="28"/>
        <end position="370"/>
    </location>
</feature>
<sequence length="370" mass="38804">MSRVAMALVTTVGMVAGALLPSASAEAAEVHAIDPDSIVITNVTAPGSPLLVRQVTQIDLDWSLQGLNASAGDTFSMQLPKTFQATAGVIDLKVAGSNESAGTCTLTPITSSAGPKLVCVLSDYVDTHDNVHGSLWIRVDAVAETTESTVSILVDGNPVIVSLPENSVIGPQDFGPVPSEPGKHGYWANSERSAIKWVVDFPGSFAGETNPLTIQDTFSDGLTLVESGTQAPEFTSIEATQAGWNAQNWVSVPSTQWALVPQDAHSFTATLQQPIQQDRIYRFSYVTSVNHPGNLVLGDVFNNTASLNGVVRSKTVEYKTVGGGNAQGDGRGGFVVVKENLNGDGAAEVPVATSYRVTATITEPGVRPAR</sequence>
<name>A0ABX6JYQ3_9MICO</name>
<reference evidence="8 9" key="1">
    <citation type="submission" date="2020-03" db="EMBL/GenBank/DDBJ databases">
        <title>Leucobacter sp. nov., isolated from beetles.</title>
        <authorList>
            <person name="Hyun D.-W."/>
            <person name="Bae J.-W."/>
        </authorList>
    </citation>
    <scope>NUCLEOTIDE SEQUENCE [LARGE SCALE GENOMIC DNA]</scope>
    <source>
        <strain evidence="8 9">HDW9A</strain>
    </source>
</reference>
<dbReference type="Gene3D" id="2.60.40.1280">
    <property type="match status" value="1"/>
</dbReference>
<dbReference type="InterPro" id="IPR041171">
    <property type="entry name" value="SDR_Ig"/>
</dbReference>
<keyword evidence="2" id="KW-0134">Cell wall</keyword>
<protein>
    <recommendedName>
        <fullName evidence="7">SDR-like Ig domain-containing protein</fullName>
    </recommendedName>
</protein>
<evidence type="ECO:0000256" key="3">
    <source>
        <dbReference type="ARBA" id="ARBA00022525"/>
    </source>
</evidence>
<evidence type="ECO:0000256" key="6">
    <source>
        <dbReference type="SAM" id="SignalP"/>
    </source>
</evidence>
<dbReference type="Gene3D" id="2.60.40.740">
    <property type="match status" value="1"/>
</dbReference>
<feature type="domain" description="SDR-like Ig" evidence="7">
    <location>
        <begin position="55"/>
        <end position="141"/>
    </location>
</feature>
<gene>
    <name evidence="8" type="ORF">G7066_11595</name>
</gene>
<dbReference type="SUPFAM" id="SSF49401">
    <property type="entry name" value="Bacterial adhesins"/>
    <property type="match status" value="2"/>
</dbReference>
<keyword evidence="5" id="KW-0572">Peptidoglycan-anchor</keyword>
<keyword evidence="4 6" id="KW-0732">Signal</keyword>
<evidence type="ECO:0000313" key="9">
    <source>
        <dbReference type="Proteomes" id="UP000503441"/>
    </source>
</evidence>
<dbReference type="RefSeq" id="WP_166331240.1">
    <property type="nucleotide sequence ID" value="NZ_CP049933.1"/>
</dbReference>
<keyword evidence="9" id="KW-1185">Reference proteome</keyword>
<evidence type="ECO:0000259" key="7">
    <source>
        <dbReference type="Pfam" id="PF17961"/>
    </source>
</evidence>
<evidence type="ECO:0000256" key="4">
    <source>
        <dbReference type="ARBA" id="ARBA00022729"/>
    </source>
</evidence>
<keyword evidence="3" id="KW-0964">Secreted</keyword>
<evidence type="ECO:0000313" key="8">
    <source>
        <dbReference type="EMBL" id="QIM19051.1"/>
    </source>
</evidence>
<comment type="subcellular location">
    <subcellularLocation>
        <location evidence="1">Secreted</location>
        <location evidence="1">Cell wall</location>
        <topology evidence="1">Peptidoglycan-anchor</topology>
    </subcellularLocation>
</comment>
<feature type="signal peptide" evidence="6">
    <location>
        <begin position="1"/>
        <end position="27"/>
    </location>
</feature>
<proteinExistence type="predicted"/>
<organism evidence="8 9">
    <name type="scientific">Leucobacter coleopterorum</name>
    <dbReference type="NCBI Taxonomy" id="2714933"/>
    <lineage>
        <taxon>Bacteria</taxon>
        <taxon>Bacillati</taxon>
        <taxon>Actinomycetota</taxon>
        <taxon>Actinomycetes</taxon>
        <taxon>Micrococcales</taxon>
        <taxon>Microbacteriaceae</taxon>
        <taxon>Leucobacter</taxon>
    </lineage>
</organism>
<dbReference type="Pfam" id="PF17961">
    <property type="entry name" value="Big_8"/>
    <property type="match status" value="1"/>
</dbReference>
<evidence type="ECO:0000256" key="5">
    <source>
        <dbReference type="ARBA" id="ARBA00023088"/>
    </source>
</evidence>
<evidence type="ECO:0000256" key="1">
    <source>
        <dbReference type="ARBA" id="ARBA00004168"/>
    </source>
</evidence>
<accession>A0ABX6JYQ3</accession>
<dbReference type="InterPro" id="IPR011252">
    <property type="entry name" value="Fibrogen-bd_dom1"/>
</dbReference>
<dbReference type="Proteomes" id="UP000503441">
    <property type="component" value="Chromosome"/>
</dbReference>
<dbReference type="EMBL" id="CP049933">
    <property type="protein sequence ID" value="QIM19051.1"/>
    <property type="molecule type" value="Genomic_DNA"/>
</dbReference>
<evidence type="ECO:0000256" key="2">
    <source>
        <dbReference type="ARBA" id="ARBA00022512"/>
    </source>
</evidence>